<proteinExistence type="predicted"/>
<organism evidence="2 3">
    <name type="scientific">Candidatus Gottesmanbacteria bacterium RBG_16_52_11</name>
    <dbReference type="NCBI Taxonomy" id="1798374"/>
    <lineage>
        <taxon>Bacteria</taxon>
        <taxon>Candidatus Gottesmaniibacteriota</taxon>
    </lineage>
</organism>
<sequence>MRTSKDVGFKTSRISPDHYFRWRIKRCVNPVEKINNIRKLKNSTVLDIGCGFGALSYTLHSYGANVYATEVDIKKINRAKFFLKGKDISLIRVVDEKLPFNNLFFDVIFIFDVIEHVYDPDKLLREIYRTLKPGGYAYVEFTPYYSVVGHHLYDYSKWPIHIFPRRMIKRYILSQGNKGFLTAHDLWNQYLSLNKLKISNFQKMISSFQTINERFIVKIPEVFELNVPFLKYVPMKDFITMSYEGIFRKPV</sequence>
<dbReference type="CDD" id="cd02440">
    <property type="entry name" value="AdoMet_MTases"/>
    <property type="match status" value="1"/>
</dbReference>
<dbReference type="Pfam" id="PF08241">
    <property type="entry name" value="Methyltransf_11"/>
    <property type="match status" value="1"/>
</dbReference>
<reference evidence="2 3" key="1">
    <citation type="journal article" date="2016" name="Nat. Commun.">
        <title>Thousands of microbial genomes shed light on interconnected biogeochemical processes in an aquifer system.</title>
        <authorList>
            <person name="Anantharaman K."/>
            <person name="Brown C.T."/>
            <person name="Hug L.A."/>
            <person name="Sharon I."/>
            <person name="Castelle C.J."/>
            <person name="Probst A.J."/>
            <person name="Thomas B.C."/>
            <person name="Singh A."/>
            <person name="Wilkins M.J."/>
            <person name="Karaoz U."/>
            <person name="Brodie E.L."/>
            <person name="Williams K.H."/>
            <person name="Hubbard S.S."/>
            <person name="Banfield J.F."/>
        </authorList>
    </citation>
    <scope>NUCLEOTIDE SEQUENCE [LARGE SCALE GENOMIC DNA]</scope>
</reference>
<accession>A0A1F5YNQ7</accession>
<comment type="caution">
    <text evidence="2">The sequence shown here is derived from an EMBL/GenBank/DDBJ whole genome shotgun (WGS) entry which is preliminary data.</text>
</comment>
<dbReference type="Proteomes" id="UP000178448">
    <property type="component" value="Unassembled WGS sequence"/>
</dbReference>
<gene>
    <name evidence="2" type="ORF">A2Z33_05525</name>
</gene>
<evidence type="ECO:0000313" key="2">
    <source>
        <dbReference type="EMBL" id="OGG01673.1"/>
    </source>
</evidence>
<dbReference type="AlphaFoldDB" id="A0A1F5YNQ7"/>
<name>A0A1F5YNQ7_9BACT</name>
<dbReference type="SUPFAM" id="SSF53335">
    <property type="entry name" value="S-adenosyl-L-methionine-dependent methyltransferases"/>
    <property type="match status" value="1"/>
</dbReference>
<dbReference type="EMBL" id="MFJD01000011">
    <property type="protein sequence ID" value="OGG01673.1"/>
    <property type="molecule type" value="Genomic_DNA"/>
</dbReference>
<dbReference type="STRING" id="1798374.A2Z33_05525"/>
<dbReference type="PANTHER" id="PTHR43861">
    <property type="entry name" value="TRANS-ACONITATE 2-METHYLTRANSFERASE-RELATED"/>
    <property type="match status" value="1"/>
</dbReference>
<dbReference type="Gene3D" id="3.40.50.150">
    <property type="entry name" value="Vaccinia Virus protein VP39"/>
    <property type="match status" value="1"/>
</dbReference>
<feature type="domain" description="Methyltransferase type 11" evidence="1">
    <location>
        <begin position="46"/>
        <end position="138"/>
    </location>
</feature>
<evidence type="ECO:0000259" key="1">
    <source>
        <dbReference type="Pfam" id="PF08241"/>
    </source>
</evidence>
<evidence type="ECO:0000313" key="3">
    <source>
        <dbReference type="Proteomes" id="UP000178448"/>
    </source>
</evidence>
<dbReference type="InterPro" id="IPR029063">
    <property type="entry name" value="SAM-dependent_MTases_sf"/>
</dbReference>
<dbReference type="InterPro" id="IPR013216">
    <property type="entry name" value="Methyltransf_11"/>
</dbReference>
<protein>
    <recommendedName>
        <fullName evidence="1">Methyltransferase type 11 domain-containing protein</fullName>
    </recommendedName>
</protein>
<dbReference type="GO" id="GO:0008757">
    <property type="term" value="F:S-adenosylmethionine-dependent methyltransferase activity"/>
    <property type="evidence" value="ECO:0007669"/>
    <property type="project" value="InterPro"/>
</dbReference>